<feature type="region of interest" description="Disordered" evidence="1">
    <location>
        <begin position="1"/>
        <end position="51"/>
    </location>
</feature>
<keyword evidence="2" id="KW-0472">Membrane</keyword>
<dbReference type="EMBL" id="BOMI01000078">
    <property type="protein sequence ID" value="GID75437.1"/>
    <property type="molecule type" value="Genomic_DNA"/>
</dbReference>
<sequence>MSASGPAESRPSDIGTAESRPIDIGTVDRPEPAFADDLPPGEEAADEKSRRRVPARRIALGVVLAVGLAGAVAFGRTGWQIYTQKDATLSAPAQIGGLTLDDSASGQETAEYLRTALAAEVELDKAVGAVYRDTAGKNVLFLGGTNLFWTPSDDLDTAFGLISDNEGAVTGLHDVDAGPLGGTMKCGNTKTEDGALTVCGWADHGSLAMAMFPDRTEPEAATLFREIRSTAQTR</sequence>
<evidence type="ECO:0000313" key="3">
    <source>
        <dbReference type="EMBL" id="GID75437.1"/>
    </source>
</evidence>
<keyword evidence="2" id="KW-1133">Transmembrane helix</keyword>
<protein>
    <submittedName>
        <fullName evidence="3">Uncharacterized protein</fullName>
    </submittedName>
</protein>
<evidence type="ECO:0000256" key="2">
    <source>
        <dbReference type="SAM" id="Phobius"/>
    </source>
</evidence>
<evidence type="ECO:0000256" key="1">
    <source>
        <dbReference type="SAM" id="MobiDB-lite"/>
    </source>
</evidence>
<proteinExistence type="predicted"/>
<keyword evidence="4" id="KW-1185">Reference proteome</keyword>
<organism evidence="3 4">
    <name type="scientific">Paractinoplanes deccanensis</name>
    <dbReference type="NCBI Taxonomy" id="113561"/>
    <lineage>
        <taxon>Bacteria</taxon>
        <taxon>Bacillati</taxon>
        <taxon>Actinomycetota</taxon>
        <taxon>Actinomycetes</taxon>
        <taxon>Micromonosporales</taxon>
        <taxon>Micromonosporaceae</taxon>
        <taxon>Paractinoplanes</taxon>
    </lineage>
</organism>
<feature type="transmembrane region" description="Helical" evidence="2">
    <location>
        <begin position="58"/>
        <end position="79"/>
    </location>
</feature>
<comment type="caution">
    <text evidence="3">The sequence shown here is derived from an EMBL/GenBank/DDBJ whole genome shotgun (WGS) entry which is preliminary data.</text>
</comment>
<accession>A0ABQ3Y621</accession>
<name>A0ABQ3Y621_9ACTN</name>
<evidence type="ECO:0000313" key="4">
    <source>
        <dbReference type="Proteomes" id="UP000609879"/>
    </source>
</evidence>
<keyword evidence="2" id="KW-0812">Transmembrane</keyword>
<gene>
    <name evidence="3" type="ORF">Ade02nite_40780</name>
</gene>
<dbReference type="RefSeq" id="WP_203765831.1">
    <property type="nucleotide sequence ID" value="NZ_BAAABO010000016.1"/>
</dbReference>
<reference evidence="3 4" key="1">
    <citation type="submission" date="2021-01" db="EMBL/GenBank/DDBJ databases">
        <title>Whole genome shotgun sequence of Actinoplanes deccanensis NBRC 13994.</title>
        <authorList>
            <person name="Komaki H."/>
            <person name="Tamura T."/>
        </authorList>
    </citation>
    <scope>NUCLEOTIDE SEQUENCE [LARGE SCALE GENOMIC DNA]</scope>
    <source>
        <strain evidence="3 4">NBRC 13994</strain>
    </source>
</reference>
<dbReference type="Proteomes" id="UP000609879">
    <property type="component" value="Unassembled WGS sequence"/>
</dbReference>